<evidence type="ECO:0000313" key="2">
    <source>
        <dbReference type="EMBL" id="KAL2046424.1"/>
    </source>
</evidence>
<dbReference type="Gene3D" id="2.40.10.10">
    <property type="entry name" value="Trypsin-like serine proteases"/>
    <property type="match status" value="2"/>
</dbReference>
<organism evidence="2 3">
    <name type="scientific">Stereocaulon virgatum</name>
    <dbReference type="NCBI Taxonomy" id="373712"/>
    <lineage>
        <taxon>Eukaryota</taxon>
        <taxon>Fungi</taxon>
        <taxon>Dikarya</taxon>
        <taxon>Ascomycota</taxon>
        <taxon>Pezizomycotina</taxon>
        <taxon>Lecanoromycetes</taxon>
        <taxon>OSLEUM clade</taxon>
        <taxon>Lecanoromycetidae</taxon>
        <taxon>Lecanorales</taxon>
        <taxon>Lecanorineae</taxon>
        <taxon>Stereocaulaceae</taxon>
        <taxon>Stereocaulon</taxon>
    </lineage>
</organism>
<gene>
    <name evidence="2" type="ORF">N7G274_001871</name>
</gene>
<dbReference type="PANTHER" id="PTHR15462:SF8">
    <property type="entry name" value="SERINE PROTEASE"/>
    <property type="match status" value="1"/>
</dbReference>
<reference evidence="2 3" key="1">
    <citation type="submission" date="2024-09" db="EMBL/GenBank/DDBJ databases">
        <title>Rethinking Asexuality: The Enigmatic Case of Functional Sexual Genes in Lepraria (Stereocaulaceae).</title>
        <authorList>
            <person name="Doellman M."/>
            <person name="Sun Y."/>
            <person name="Barcenas-Pena A."/>
            <person name="Lumbsch H.T."/>
            <person name="Grewe F."/>
        </authorList>
    </citation>
    <scope>NUCLEOTIDE SEQUENCE [LARGE SCALE GENOMIC DNA]</scope>
    <source>
        <strain evidence="2 3">Mercado 3170</strain>
    </source>
</reference>
<keyword evidence="3" id="KW-1185">Reference proteome</keyword>
<comment type="caution">
    <text evidence="2">The sequence shown here is derived from an EMBL/GenBank/DDBJ whole genome shotgun (WGS) entry which is preliminary data.</text>
</comment>
<evidence type="ECO:0000256" key="1">
    <source>
        <dbReference type="ARBA" id="ARBA00022729"/>
    </source>
</evidence>
<protein>
    <submittedName>
        <fullName evidence="2">Uncharacterized protein</fullName>
    </submittedName>
</protein>
<dbReference type="SUPFAM" id="SSF50494">
    <property type="entry name" value="Trypsin-like serine proteases"/>
    <property type="match status" value="1"/>
</dbReference>
<dbReference type="PANTHER" id="PTHR15462">
    <property type="entry name" value="SERINE PROTEASE"/>
    <property type="match status" value="1"/>
</dbReference>
<name>A0ABR4AKY3_9LECA</name>
<dbReference type="InterPro" id="IPR043504">
    <property type="entry name" value="Peptidase_S1_PA_chymotrypsin"/>
</dbReference>
<dbReference type="Proteomes" id="UP001590950">
    <property type="component" value="Unassembled WGS sequence"/>
</dbReference>
<keyword evidence="1" id="KW-0732">Signal</keyword>
<sequence>MVTVGHYGSDCRDALFRAVHINSYIGYHGKVSIMTDPNVQTRRAKRIMVTSGWLASKKNRINDVSFILLNKPFTQVKPFTIDSTPIQGDEMLGVVGYPGDKNDKIGGTEKGSKMYQQFPKVKYNSRLPKSTCFNAGFPPMLDGLDP</sequence>
<dbReference type="InterPro" id="IPR009003">
    <property type="entry name" value="Peptidase_S1_PA"/>
</dbReference>
<evidence type="ECO:0000313" key="3">
    <source>
        <dbReference type="Proteomes" id="UP001590950"/>
    </source>
</evidence>
<dbReference type="EMBL" id="JBEFKJ010000004">
    <property type="protein sequence ID" value="KAL2046424.1"/>
    <property type="molecule type" value="Genomic_DNA"/>
</dbReference>
<dbReference type="InterPro" id="IPR050966">
    <property type="entry name" value="Glutamyl_endopeptidase"/>
</dbReference>
<proteinExistence type="predicted"/>
<accession>A0ABR4AKY3</accession>